<dbReference type="GO" id="GO:0005681">
    <property type="term" value="C:spliceosomal complex"/>
    <property type="evidence" value="ECO:0007669"/>
    <property type="project" value="TreeGrafter"/>
</dbReference>
<feature type="region of interest" description="Disordered" evidence="5">
    <location>
        <begin position="152"/>
        <end position="172"/>
    </location>
</feature>
<dbReference type="GO" id="GO:0000387">
    <property type="term" value="P:spliceosomal snRNP assembly"/>
    <property type="evidence" value="ECO:0007669"/>
    <property type="project" value="TreeGrafter"/>
</dbReference>
<dbReference type="OMA" id="NMHEYFD"/>
<dbReference type="InterPro" id="IPR011993">
    <property type="entry name" value="PH-like_dom_sf"/>
</dbReference>
<dbReference type="EMBL" id="KB445559">
    <property type="protein sequence ID" value="EMC94249.1"/>
    <property type="molecule type" value="Genomic_DNA"/>
</dbReference>
<evidence type="ECO:0000256" key="2">
    <source>
        <dbReference type="ARBA" id="ARBA00004496"/>
    </source>
</evidence>
<dbReference type="KEGG" id="bcom:BAUCODRAFT_48263"/>
<evidence type="ECO:0000256" key="3">
    <source>
        <dbReference type="ARBA" id="ARBA00022490"/>
    </source>
</evidence>
<gene>
    <name evidence="6" type="ORF">BAUCODRAFT_48263</name>
</gene>
<feature type="region of interest" description="Disordered" evidence="5">
    <location>
        <begin position="225"/>
        <end position="266"/>
    </location>
</feature>
<protein>
    <recommendedName>
        <fullName evidence="8">Regulator of volume decrease after cellular swelling-domain-containing protein</fullName>
    </recommendedName>
</protein>
<reference evidence="6 7" key="1">
    <citation type="journal article" date="2012" name="PLoS Pathog.">
        <title>Diverse lifestyles and strategies of plant pathogenesis encoded in the genomes of eighteen Dothideomycetes fungi.</title>
        <authorList>
            <person name="Ohm R.A."/>
            <person name="Feau N."/>
            <person name="Henrissat B."/>
            <person name="Schoch C.L."/>
            <person name="Horwitz B.A."/>
            <person name="Barry K.W."/>
            <person name="Condon B.J."/>
            <person name="Copeland A.C."/>
            <person name="Dhillon B."/>
            <person name="Glaser F."/>
            <person name="Hesse C.N."/>
            <person name="Kosti I."/>
            <person name="LaButti K."/>
            <person name="Lindquist E.A."/>
            <person name="Lucas S."/>
            <person name="Salamov A.A."/>
            <person name="Bradshaw R.E."/>
            <person name="Ciuffetti L."/>
            <person name="Hamelin R.C."/>
            <person name="Kema G.H.J."/>
            <person name="Lawrence C."/>
            <person name="Scott J.A."/>
            <person name="Spatafora J.W."/>
            <person name="Turgeon B.G."/>
            <person name="de Wit P.J.G.M."/>
            <person name="Zhong S."/>
            <person name="Goodwin S.B."/>
            <person name="Grigoriev I.V."/>
        </authorList>
    </citation>
    <scope>NUCLEOTIDE SEQUENCE [LARGE SCALE GENOMIC DNA]</scope>
    <source>
        <strain evidence="6 7">UAMH 10762</strain>
    </source>
</reference>
<proteinExistence type="predicted"/>
<dbReference type="eggNOG" id="ENOG502S43V">
    <property type="taxonomic scope" value="Eukaryota"/>
</dbReference>
<keyword evidence="4" id="KW-0539">Nucleus</keyword>
<dbReference type="Proteomes" id="UP000011761">
    <property type="component" value="Unassembled WGS sequence"/>
</dbReference>
<keyword evidence="3" id="KW-0963">Cytoplasm</keyword>
<comment type="subcellular location">
    <subcellularLocation>
        <location evidence="2">Cytoplasm</location>
    </subcellularLocation>
    <subcellularLocation>
        <location evidence="1">Nucleus</location>
    </subcellularLocation>
</comment>
<dbReference type="GO" id="GO:0005829">
    <property type="term" value="C:cytosol"/>
    <property type="evidence" value="ECO:0007669"/>
    <property type="project" value="TreeGrafter"/>
</dbReference>
<dbReference type="RefSeq" id="XP_007678723.1">
    <property type="nucleotide sequence ID" value="XM_007680533.1"/>
</dbReference>
<evidence type="ECO:0000256" key="4">
    <source>
        <dbReference type="ARBA" id="ARBA00023242"/>
    </source>
</evidence>
<feature type="compositionally biased region" description="Acidic residues" evidence="5">
    <location>
        <begin position="191"/>
        <end position="200"/>
    </location>
</feature>
<dbReference type="Pfam" id="PF03517">
    <property type="entry name" value="Voldacs"/>
    <property type="match status" value="2"/>
</dbReference>
<dbReference type="AlphaFoldDB" id="M2N5C9"/>
<dbReference type="PANTHER" id="PTHR21399">
    <property type="entry name" value="CHLORIDE CONDUCTANCE REGULATORY PROTEIN ICLN"/>
    <property type="match status" value="1"/>
</dbReference>
<feature type="non-terminal residue" evidence="6">
    <location>
        <position position="266"/>
    </location>
</feature>
<dbReference type="Gene3D" id="2.30.29.30">
    <property type="entry name" value="Pleckstrin-homology domain (PH domain)/Phosphotyrosine-binding domain (PTB)"/>
    <property type="match status" value="1"/>
</dbReference>
<dbReference type="OrthoDB" id="19714at2759"/>
<sequence>MAYQVVHAAPQTEDFTALSAHQEQTPGTFFGGRPVLHFQCPNATVRITRPELDTQPDFAALLQTQTTASADELVEARGIDVWVTSRNLALWNTAASHGLEIPYPTIGLHAQDGNAVLLQLILSDQDATEDEDLQSLQLRIVPTTSDSIIVSEPSAEHESGAPGNGDSHPMSPEQRLYDAISACQELNPDPNPDDEDEGTDETIPGATGWITSENMAQFMDAEGNFRIPQDVDDPGEDGINGVADGQSSGHDLGNGAGTRRTAAEVD</sequence>
<dbReference type="GeneID" id="19114784"/>
<dbReference type="InterPro" id="IPR039924">
    <property type="entry name" value="ICln/Lot5/Saf5"/>
</dbReference>
<evidence type="ECO:0000256" key="1">
    <source>
        <dbReference type="ARBA" id="ARBA00004123"/>
    </source>
</evidence>
<evidence type="ECO:0000313" key="7">
    <source>
        <dbReference type="Proteomes" id="UP000011761"/>
    </source>
</evidence>
<organism evidence="6 7">
    <name type="scientific">Baudoinia panamericana (strain UAMH 10762)</name>
    <name type="common">Angels' share fungus</name>
    <name type="synonym">Baudoinia compniacensis (strain UAMH 10762)</name>
    <dbReference type="NCBI Taxonomy" id="717646"/>
    <lineage>
        <taxon>Eukaryota</taxon>
        <taxon>Fungi</taxon>
        <taxon>Dikarya</taxon>
        <taxon>Ascomycota</taxon>
        <taxon>Pezizomycotina</taxon>
        <taxon>Dothideomycetes</taxon>
        <taxon>Dothideomycetidae</taxon>
        <taxon>Mycosphaerellales</taxon>
        <taxon>Teratosphaeriaceae</taxon>
        <taxon>Baudoinia</taxon>
    </lineage>
</organism>
<evidence type="ECO:0000313" key="6">
    <source>
        <dbReference type="EMBL" id="EMC94249.1"/>
    </source>
</evidence>
<dbReference type="HOGENOM" id="CLU_054062_0_0_1"/>
<name>M2N5C9_BAUPA</name>
<keyword evidence="7" id="KW-1185">Reference proteome</keyword>
<evidence type="ECO:0008006" key="8">
    <source>
        <dbReference type="Google" id="ProtNLM"/>
    </source>
</evidence>
<evidence type="ECO:0000256" key="5">
    <source>
        <dbReference type="SAM" id="MobiDB-lite"/>
    </source>
</evidence>
<dbReference type="GO" id="GO:0045292">
    <property type="term" value="P:mRNA cis splicing, via spliceosome"/>
    <property type="evidence" value="ECO:0007669"/>
    <property type="project" value="TreeGrafter"/>
</dbReference>
<dbReference type="GO" id="GO:0034715">
    <property type="term" value="C:pICln-Sm protein complex"/>
    <property type="evidence" value="ECO:0007669"/>
    <property type="project" value="TreeGrafter"/>
</dbReference>
<dbReference type="PANTHER" id="PTHR21399:SF0">
    <property type="entry name" value="METHYLOSOME SUBUNIT PICLN"/>
    <property type="match status" value="1"/>
</dbReference>
<accession>M2N5C9</accession>
<feature type="region of interest" description="Disordered" evidence="5">
    <location>
        <begin position="184"/>
        <end position="205"/>
    </location>
</feature>